<name>A0A392TKX7_9FABA</name>
<evidence type="ECO:0000313" key="1">
    <source>
        <dbReference type="EMBL" id="MCI60585.1"/>
    </source>
</evidence>
<evidence type="ECO:0000313" key="2">
    <source>
        <dbReference type="Proteomes" id="UP000265520"/>
    </source>
</evidence>
<dbReference type="Proteomes" id="UP000265520">
    <property type="component" value="Unassembled WGS sequence"/>
</dbReference>
<organism evidence="1 2">
    <name type="scientific">Trifolium medium</name>
    <dbReference type="NCBI Taxonomy" id="97028"/>
    <lineage>
        <taxon>Eukaryota</taxon>
        <taxon>Viridiplantae</taxon>
        <taxon>Streptophyta</taxon>
        <taxon>Embryophyta</taxon>
        <taxon>Tracheophyta</taxon>
        <taxon>Spermatophyta</taxon>
        <taxon>Magnoliopsida</taxon>
        <taxon>eudicotyledons</taxon>
        <taxon>Gunneridae</taxon>
        <taxon>Pentapetalae</taxon>
        <taxon>rosids</taxon>
        <taxon>fabids</taxon>
        <taxon>Fabales</taxon>
        <taxon>Fabaceae</taxon>
        <taxon>Papilionoideae</taxon>
        <taxon>50 kb inversion clade</taxon>
        <taxon>NPAAA clade</taxon>
        <taxon>Hologalegina</taxon>
        <taxon>IRL clade</taxon>
        <taxon>Trifolieae</taxon>
        <taxon>Trifolium</taxon>
    </lineage>
</organism>
<feature type="non-terminal residue" evidence="1">
    <location>
        <position position="1"/>
    </location>
</feature>
<dbReference type="AlphaFoldDB" id="A0A392TKX7"/>
<protein>
    <submittedName>
        <fullName evidence="1">Uncharacterized protein</fullName>
    </submittedName>
</protein>
<dbReference type="EMBL" id="LXQA010584324">
    <property type="protein sequence ID" value="MCI60585.1"/>
    <property type="molecule type" value="Genomic_DNA"/>
</dbReference>
<reference evidence="1 2" key="1">
    <citation type="journal article" date="2018" name="Front. Plant Sci.">
        <title>Red Clover (Trifolium pratense) and Zigzag Clover (T. medium) - A Picture of Genomic Similarities and Differences.</title>
        <authorList>
            <person name="Dluhosova J."/>
            <person name="Istvanek J."/>
            <person name="Nedelnik J."/>
            <person name="Repkova J."/>
        </authorList>
    </citation>
    <scope>NUCLEOTIDE SEQUENCE [LARGE SCALE GENOMIC DNA]</scope>
    <source>
        <strain evidence="2">cv. 10/8</strain>
        <tissue evidence="1">Leaf</tissue>
    </source>
</reference>
<keyword evidence="2" id="KW-1185">Reference proteome</keyword>
<accession>A0A392TKX7</accession>
<comment type="caution">
    <text evidence="1">The sequence shown here is derived from an EMBL/GenBank/DDBJ whole genome shotgun (WGS) entry which is preliminary data.</text>
</comment>
<sequence>YTYNVFPCSGRVRIGGDAKNAFNLWKSSSHWGLHVNLSLFLNLAKKWNAFSPARDKNMESAAILPVNYWTSLTKVGLLISMMA</sequence>
<proteinExistence type="predicted"/>